<organism evidence="1 2">
    <name type="scientific">Gossypium arboreum</name>
    <name type="common">Tree cotton</name>
    <name type="synonym">Gossypium nanking</name>
    <dbReference type="NCBI Taxonomy" id="29729"/>
    <lineage>
        <taxon>Eukaryota</taxon>
        <taxon>Viridiplantae</taxon>
        <taxon>Streptophyta</taxon>
        <taxon>Embryophyta</taxon>
        <taxon>Tracheophyta</taxon>
        <taxon>Spermatophyta</taxon>
        <taxon>Magnoliopsida</taxon>
        <taxon>eudicotyledons</taxon>
        <taxon>Gunneridae</taxon>
        <taxon>Pentapetalae</taxon>
        <taxon>rosids</taxon>
        <taxon>malvids</taxon>
        <taxon>Malvales</taxon>
        <taxon>Malvaceae</taxon>
        <taxon>Malvoideae</taxon>
        <taxon>Gossypium</taxon>
    </lineage>
</organism>
<gene>
    <name evidence="1" type="ORF">PVK06_041092</name>
</gene>
<protein>
    <submittedName>
        <fullName evidence="1">Uncharacterized protein</fullName>
    </submittedName>
</protein>
<keyword evidence="2" id="KW-1185">Reference proteome</keyword>
<comment type="caution">
    <text evidence="1">The sequence shown here is derived from an EMBL/GenBank/DDBJ whole genome shotgun (WGS) entry which is preliminary data.</text>
</comment>
<evidence type="ECO:0000313" key="1">
    <source>
        <dbReference type="EMBL" id="KAK5786455.1"/>
    </source>
</evidence>
<reference evidence="1 2" key="1">
    <citation type="submission" date="2023-03" db="EMBL/GenBank/DDBJ databases">
        <title>WGS of Gossypium arboreum.</title>
        <authorList>
            <person name="Yu D."/>
        </authorList>
    </citation>
    <scope>NUCLEOTIDE SEQUENCE [LARGE SCALE GENOMIC DNA]</scope>
    <source>
        <tissue evidence="1">Leaf</tissue>
    </source>
</reference>
<dbReference type="EMBL" id="JARKNE010000011">
    <property type="protein sequence ID" value="KAK5786455.1"/>
    <property type="molecule type" value="Genomic_DNA"/>
</dbReference>
<dbReference type="Proteomes" id="UP001358586">
    <property type="component" value="Chromosome 11"/>
</dbReference>
<accession>A0ABR0N788</accession>
<sequence>MNTPICLTVEDFGNLLHLPSGGNSNEKGLFNQALFIPSCLASKTFLHDRVFHLILTWNLRLIMKHAKLRNTDYWWLDTVQNNRLLDLVKAIKRGLNTNITLPHGTYLSYIFRQLGINTLGYSTITSNHVMP</sequence>
<evidence type="ECO:0000313" key="2">
    <source>
        <dbReference type="Proteomes" id="UP001358586"/>
    </source>
</evidence>
<name>A0ABR0N788_GOSAR</name>
<proteinExistence type="predicted"/>